<evidence type="ECO:0000256" key="9">
    <source>
        <dbReference type="SAM" id="Phobius"/>
    </source>
</evidence>
<name>A0A1L7WLE7_9HELO</name>
<dbReference type="PRINTS" id="PR00463">
    <property type="entry name" value="EP450I"/>
</dbReference>
<keyword evidence="9" id="KW-1133">Transmembrane helix</keyword>
<dbReference type="STRING" id="576137.A0A1L7WLE7"/>
<dbReference type="PRINTS" id="PR00385">
    <property type="entry name" value="P450"/>
</dbReference>
<accession>A0A1L7WLE7</accession>
<keyword evidence="4 8" id="KW-0560">Oxidoreductase</keyword>
<dbReference type="EMBL" id="FJOG01000004">
    <property type="protein sequence ID" value="CZR53584.1"/>
    <property type="molecule type" value="Genomic_DNA"/>
</dbReference>
<comment type="similarity">
    <text evidence="2 8">Belongs to the cytochrome P450 family.</text>
</comment>
<feature type="binding site" description="axial binding residue" evidence="7">
    <location>
        <position position="463"/>
    </location>
    <ligand>
        <name>heme</name>
        <dbReference type="ChEBI" id="CHEBI:30413"/>
    </ligand>
    <ligandPart>
        <name>Fe</name>
        <dbReference type="ChEBI" id="CHEBI:18248"/>
    </ligandPart>
</feature>
<dbReference type="GO" id="GO:0005506">
    <property type="term" value="F:iron ion binding"/>
    <property type="evidence" value="ECO:0007669"/>
    <property type="project" value="InterPro"/>
</dbReference>
<keyword evidence="3 7" id="KW-0479">Metal-binding</keyword>
<dbReference type="GO" id="GO:0016705">
    <property type="term" value="F:oxidoreductase activity, acting on paired donors, with incorporation or reduction of molecular oxygen"/>
    <property type="evidence" value="ECO:0007669"/>
    <property type="project" value="InterPro"/>
</dbReference>
<proteinExistence type="inferred from homology"/>
<feature type="transmembrane region" description="Helical" evidence="9">
    <location>
        <begin position="15"/>
        <end position="33"/>
    </location>
</feature>
<evidence type="ECO:0000256" key="1">
    <source>
        <dbReference type="ARBA" id="ARBA00001971"/>
    </source>
</evidence>
<dbReference type="CDD" id="cd11063">
    <property type="entry name" value="CYP52"/>
    <property type="match status" value="1"/>
</dbReference>
<keyword evidence="5 7" id="KW-0408">Iron</keyword>
<evidence type="ECO:0000256" key="3">
    <source>
        <dbReference type="ARBA" id="ARBA00022723"/>
    </source>
</evidence>
<keyword evidence="9" id="KW-0812">Transmembrane</keyword>
<evidence type="ECO:0000313" key="10">
    <source>
        <dbReference type="EMBL" id="CZR53584.1"/>
    </source>
</evidence>
<comment type="cofactor">
    <cofactor evidence="1 7">
        <name>heme</name>
        <dbReference type="ChEBI" id="CHEBI:30413"/>
    </cofactor>
</comment>
<dbReference type="InterPro" id="IPR036396">
    <property type="entry name" value="Cyt_P450_sf"/>
</dbReference>
<protein>
    <submittedName>
        <fullName evidence="10">Related to cytochrome P450 CYP4/CYP19/CYP26 subfamilies</fullName>
    </submittedName>
</protein>
<dbReference type="SUPFAM" id="SSF48264">
    <property type="entry name" value="Cytochrome P450"/>
    <property type="match status" value="1"/>
</dbReference>
<dbReference type="OrthoDB" id="1470350at2759"/>
<dbReference type="PANTHER" id="PTHR24287">
    <property type="entry name" value="P450, PUTATIVE (EUROFUNG)-RELATED"/>
    <property type="match status" value="1"/>
</dbReference>
<dbReference type="InterPro" id="IPR017972">
    <property type="entry name" value="Cyt_P450_CS"/>
</dbReference>
<dbReference type="InterPro" id="IPR047146">
    <property type="entry name" value="Cyt_P450_E_CYP52_fungi"/>
</dbReference>
<keyword evidence="11" id="KW-1185">Reference proteome</keyword>
<evidence type="ECO:0000313" key="11">
    <source>
        <dbReference type="Proteomes" id="UP000184330"/>
    </source>
</evidence>
<dbReference type="Gene3D" id="1.10.630.10">
    <property type="entry name" value="Cytochrome P450"/>
    <property type="match status" value="1"/>
</dbReference>
<dbReference type="PROSITE" id="PS00086">
    <property type="entry name" value="CYTOCHROME_P450"/>
    <property type="match status" value="1"/>
</dbReference>
<reference evidence="10 11" key="1">
    <citation type="submission" date="2016-03" db="EMBL/GenBank/DDBJ databases">
        <authorList>
            <person name="Ploux O."/>
        </authorList>
    </citation>
    <scope>NUCLEOTIDE SEQUENCE [LARGE SCALE GENOMIC DNA]</scope>
    <source>
        <strain evidence="10 11">UAMH 11012</strain>
    </source>
</reference>
<keyword evidence="9" id="KW-0472">Membrane</keyword>
<keyword evidence="7 8" id="KW-0349">Heme</keyword>
<organism evidence="10 11">
    <name type="scientific">Phialocephala subalpina</name>
    <dbReference type="NCBI Taxonomy" id="576137"/>
    <lineage>
        <taxon>Eukaryota</taxon>
        <taxon>Fungi</taxon>
        <taxon>Dikarya</taxon>
        <taxon>Ascomycota</taxon>
        <taxon>Pezizomycotina</taxon>
        <taxon>Leotiomycetes</taxon>
        <taxon>Helotiales</taxon>
        <taxon>Mollisiaceae</taxon>
        <taxon>Phialocephala</taxon>
        <taxon>Phialocephala fortinii species complex</taxon>
    </lineage>
</organism>
<keyword evidence="6 8" id="KW-0503">Monooxygenase</keyword>
<dbReference type="GO" id="GO:0004497">
    <property type="term" value="F:monooxygenase activity"/>
    <property type="evidence" value="ECO:0007669"/>
    <property type="project" value="UniProtKB-KW"/>
</dbReference>
<sequence>MAQLEIIPPAISSRALYFLTAIAIVLPLLLWKARRWADLYHKRQAVKKENGCKDPPRYPNKDPIFGLDVAWRNYISWKKSNLLPELSSRYRKCGNTYSLHLGGSRSLSTIEPENLKSMLSTNFTSYTFGSKRTNALLPFLGASVFTLTGADWQHSRAMIRPNLAKDQFVDAEMTTFEKHFGRLLSSLPKDGSEIDLQPLFFAFTLNTSIELLTGQDVHLDHEVSQMFDDAEGLIGDQILLSFIPFRRSRRQYLQACKLCHAWVDRYVHEAIKEHQAQTYTTSVEEGKELGEGKYSLLSELVKETHDVPRIRGELIGMLTAGRETTASALSSLWFTLAKRPDIVRKLQAEVAELDGQKPTFAQLKKMRYLQNTIQEALRLYPPLPANMRTAVEDAILPVGGGLDGLSPIFVSKGQLIIYNVYAMHRRQDIYGADAETFRPERWEETSLRPGWGYLPFNGGPRICLGQQFALTEIAYTTVRLLQEFQAVESRDPAQWQEKWQINCAVKTGCKVSLF</sequence>
<evidence type="ECO:0000256" key="6">
    <source>
        <dbReference type="ARBA" id="ARBA00023033"/>
    </source>
</evidence>
<evidence type="ECO:0000256" key="2">
    <source>
        <dbReference type="ARBA" id="ARBA00010617"/>
    </source>
</evidence>
<evidence type="ECO:0000256" key="7">
    <source>
        <dbReference type="PIRSR" id="PIRSR602401-1"/>
    </source>
</evidence>
<dbReference type="InterPro" id="IPR001128">
    <property type="entry name" value="Cyt_P450"/>
</dbReference>
<dbReference type="InterPro" id="IPR002401">
    <property type="entry name" value="Cyt_P450_E_grp-I"/>
</dbReference>
<gene>
    <name evidence="10" type="ORF">PAC_03464</name>
</gene>
<dbReference type="Proteomes" id="UP000184330">
    <property type="component" value="Unassembled WGS sequence"/>
</dbReference>
<evidence type="ECO:0000256" key="4">
    <source>
        <dbReference type="ARBA" id="ARBA00023002"/>
    </source>
</evidence>
<dbReference type="AlphaFoldDB" id="A0A1L7WLE7"/>
<evidence type="ECO:0000256" key="5">
    <source>
        <dbReference type="ARBA" id="ARBA00023004"/>
    </source>
</evidence>
<dbReference type="Pfam" id="PF00067">
    <property type="entry name" value="p450"/>
    <property type="match status" value="1"/>
</dbReference>
<dbReference type="PANTHER" id="PTHR24287:SF17">
    <property type="entry name" value="P450, PUTATIVE (EUROFUNG)-RELATED"/>
    <property type="match status" value="1"/>
</dbReference>
<evidence type="ECO:0000256" key="8">
    <source>
        <dbReference type="RuleBase" id="RU000461"/>
    </source>
</evidence>
<dbReference type="GO" id="GO:0020037">
    <property type="term" value="F:heme binding"/>
    <property type="evidence" value="ECO:0007669"/>
    <property type="project" value="InterPro"/>
</dbReference>